<dbReference type="GO" id="GO:0016020">
    <property type="term" value="C:membrane"/>
    <property type="evidence" value="ECO:0007669"/>
    <property type="project" value="UniProtKB-SubCell"/>
</dbReference>
<dbReference type="PANTHER" id="PTHR45651:SF68">
    <property type="entry name" value="ION TRANSPORT DOMAIN-CONTAINING PROTEIN"/>
    <property type="match status" value="1"/>
</dbReference>
<evidence type="ECO:0000313" key="4">
    <source>
        <dbReference type="EMBL" id="KAB1205011.1"/>
    </source>
</evidence>
<feature type="transmembrane region" description="Helical" evidence="3">
    <location>
        <begin position="152"/>
        <end position="175"/>
    </location>
</feature>
<keyword evidence="3" id="KW-0472">Membrane</keyword>
<keyword evidence="3" id="KW-0812">Transmembrane</keyword>
<dbReference type="GO" id="GO:0034220">
    <property type="term" value="P:monoatomic ion transmembrane transport"/>
    <property type="evidence" value="ECO:0007669"/>
    <property type="project" value="UniProtKB-KW"/>
</dbReference>
<dbReference type="AlphaFoldDB" id="A0A6A1UXH9"/>
<reference evidence="4 5" key="1">
    <citation type="journal article" date="2019" name="Plant Biotechnol. J.">
        <title>The red bayberry genome and genetic basis of sex determination.</title>
        <authorList>
            <person name="Jia H.M."/>
            <person name="Jia H.J."/>
            <person name="Cai Q.L."/>
            <person name="Wang Y."/>
            <person name="Zhao H.B."/>
            <person name="Yang W.F."/>
            <person name="Wang G.Y."/>
            <person name="Li Y.H."/>
            <person name="Zhan D.L."/>
            <person name="Shen Y.T."/>
            <person name="Niu Q.F."/>
            <person name="Chang L."/>
            <person name="Qiu J."/>
            <person name="Zhao L."/>
            <person name="Xie H.B."/>
            <person name="Fu W.Y."/>
            <person name="Jin J."/>
            <person name="Li X.W."/>
            <person name="Jiao Y."/>
            <person name="Zhou C.C."/>
            <person name="Tu T."/>
            <person name="Chai C.Y."/>
            <person name="Gao J.L."/>
            <person name="Fan L.J."/>
            <person name="van de Weg E."/>
            <person name="Wang J.Y."/>
            <person name="Gao Z.S."/>
        </authorList>
    </citation>
    <scope>NUCLEOTIDE SEQUENCE [LARGE SCALE GENOMIC DNA]</scope>
    <source>
        <tissue evidence="4">Leaves</tissue>
    </source>
</reference>
<keyword evidence="1" id="KW-0406">Ion transport</keyword>
<gene>
    <name evidence="4" type="ORF">CJ030_MR7G008326</name>
</gene>
<evidence type="ECO:0000256" key="3">
    <source>
        <dbReference type="SAM" id="Phobius"/>
    </source>
</evidence>
<dbReference type="EMBL" id="RXIC02000025">
    <property type="protein sequence ID" value="KAB1205011.1"/>
    <property type="molecule type" value="Genomic_DNA"/>
</dbReference>
<dbReference type="PANTHER" id="PTHR45651">
    <property type="entry name" value="CYCLIC NUCLEOTIDE-GATED ION CHANNEL 15-RELATED-RELATED"/>
    <property type="match status" value="1"/>
</dbReference>
<protein>
    <submittedName>
        <fullName evidence="4">Cyclic nucleotide-gated ion channel 1</fullName>
    </submittedName>
</protein>
<feature type="region of interest" description="Disordered" evidence="2">
    <location>
        <begin position="1"/>
        <end position="39"/>
    </location>
</feature>
<name>A0A6A1UXH9_9ROSI</name>
<keyword evidence="3" id="KW-1133">Transmembrane helix</keyword>
<comment type="caution">
    <text evidence="4">The sequence shown here is derived from an EMBL/GenBank/DDBJ whole genome shotgun (WGS) entry which is preliminary data.</text>
</comment>
<evidence type="ECO:0000256" key="2">
    <source>
        <dbReference type="SAM" id="MobiDB-lite"/>
    </source>
</evidence>
<dbReference type="OrthoDB" id="1627701at2759"/>
<feature type="compositionally biased region" description="Basic and acidic residues" evidence="2">
    <location>
        <begin position="1"/>
        <end position="25"/>
    </location>
</feature>
<proteinExistence type="predicted"/>
<evidence type="ECO:0000313" key="5">
    <source>
        <dbReference type="Proteomes" id="UP000516437"/>
    </source>
</evidence>
<sequence length="244" mass="28203">MTERYRTHPHPHPREKQAGVPDVERQSPTSDGAHSGHKRTTPIRIGQVKNWMAPILDPQKKFQRRWKKMFVVSCVIALSVDPLFLYLPVINEDRKCLSLDETLITTVAISLRLVTDLVYVLNIIFQFLCPYIDEVSGELVRTDARRLRNGCFLSYVTVDILAILPIPQVVIPVLLSEIRRSMSLNKRKLLNAVVLFHYIPRASRIRMSWRELKKTKTVFRTIPVKAACNLFLYIVSSHEICRIC</sequence>
<feature type="transmembrane region" description="Helical" evidence="3">
    <location>
        <begin position="69"/>
        <end position="89"/>
    </location>
</feature>
<keyword evidence="5" id="KW-1185">Reference proteome</keyword>
<keyword evidence="1" id="KW-0813">Transport</keyword>
<organism evidence="4 5">
    <name type="scientific">Morella rubra</name>
    <name type="common">Chinese bayberry</name>
    <dbReference type="NCBI Taxonomy" id="262757"/>
    <lineage>
        <taxon>Eukaryota</taxon>
        <taxon>Viridiplantae</taxon>
        <taxon>Streptophyta</taxon>
        <taxon>Embryophyta</taxon>
        <taxon>Tracheophyta</taxon>
        <taxon>Spermatophyta</taxon>
        <taxon>Magnoliopsida</taxon>
        <taxon>eudicotyledons</taxon>
        <taxon>Gunneridae</taxon>
        <taxon>Pentapetalae</taxon>
        <taxon>rosids</taxon>
        <taxon>fabids</taxon>
        <taxon>Fagales</taxon>
        <taxon>Myricaceae</taxon>
        <taxon>Morella</taxon>
    </lineage>
</organism>
<accession>A0A6A1UXH9</accession>
<evidence type="ECO:0000256" key="1">
    <source>
        <dbReference type="ARBA" id="ARBA00023303"/>
    </source>
</evidence>
<feature type="transmembrane region" description="Helical" evidence="3">
    <location>
        <begin position="109"/>
        <end position="132"/>
    </location>
</feature>
<dbReference type="Proteomes" id="UP000516437">
    <property type="component" value="Chromosome 7"/>
</dbReference>
<keyword evidence="1" id="KW-0407">Ion channel</keyword>